<accession>A0A0U1L4G4</accession>
<evidence type="ECO:0000256" key="1">
    <source>
        <dbReference type="ARBA" id="ARBA00009981"/>
    </source>
</evidence>
<comment type="similarity">
    <text evidence="1">Belongs to the phD/YefM antitoxin family.</text>
</comment>
<evidence type="ECO:0000313" key="3">
    <source>
        <dbReference type="Proteomes" id="UP000049855"/>
    </source>
</evidence>
<evidence type="ECO:0000313" key="2">
    <source>
        <dbReference type="EMBL" id="CQR74560.1"/>
    </source>
</evidence>
<dbReference type="InterPro" id="IPR036165">
    <property type="entry name" value="YefM-like_sf"/>
</dbReference>
<keyword evidence="3" id="KW-1185">Reference proteome</keyword>
<dbReference type="RefSeq" id="WP_021170545.1">
    <property type="nucleotide sequence ID" value="NZ_CTRP01000014.1"/>
</dbReference>
<dbReference type="Proteomes" id="UP000049855">
    <property type="component" value="Unassembled WGS sequence"/>
</dbReference>
<gene>
    <name evidence="2" type="ORF">SpAn4DRAFT_1022</name>
</gene>
<organism evidence="2 3">
    <name type="scientific">Sporomusa ovata</name>
    <dbReference type="NCBI Taxonomy" id="2378"/>
    <lineage>
        <taxon>Bacteria</taxon>
        <taxon>Bacillati</taxon>
        <taxon>Bacillota</taxon>
        <taxon>Negativicutes</taxon>
        <taxon>Selenomonadales</taxon>
        <taxon>Sporomusaceae</taxon>
        <taxon>Sporomusa</taxon>
    </lineage>
</organism>
<reference evidence="3" key="1">
    <citation type="submission" date="2015-03" db="EMBL/GenBank/DDBJ databases">
        <authorList>
            <person name="Nijsse Bart"/>
        </authorList>
    </citation>
    <scope>NUCLEOTIDE SEQUENCE [LARGE SCALE GENOMIC DNA]</scope>
</reference>
<sequence length="97" mass="11219">MVKIRPMTDLSKKMNEIEDLCVTQNLPVFITKNGSERLVVMSHDYYEKLQAELAMYKKLIIAEGESRRSEMLDFNQVMDDIDSTLKEQMNGDQQISG</sequence>
<protein>
    <submittedName>
        <fullName evidence="2">Uncharacterized protein</fullName>
    </submittedName>
</protein>
<dbReference type="Gene3D" id="3.40.1620.10">
    <property type="entry name" value="YefM-like domain"/>
    <property type="match status" value="1"/>
</dbReference>
<name>A0A0U1L4G4_9FIRM</name>
<dbReference type="AlphaFoldDB" id="A0A0U1L4G4"/>
<proteinExistence type="inferred from homology"/>
<dbReference type="SUPFAM" id="SSF143120">
    <property type="entry name" value="YefM-like"/>
    <property type="match status" value="1"/>
</dbReference>
<dbReference type="EMBL" id="CTRP01000014">
    <property type="protein sequence ID" value="CQR74560.1"/>
    <property type="molecule type" value="Genomic_DNA"/>
</dbReference>